<comment type="caution">
    <text evidence="1">The sequence shown here is derived from an EMBL/GenBank/DDBJ whole genome shotgun (WGS) entry which is preliminary data.</text>
</comment>
<reference evidence="1" key="1">
    <citation type="submission" date="2020-10" db="EMBL/GenBank/DDBJ databases">
        <authorList>
            <person name="Gilroy R."/>
        </authorList>
    </citation>
    <scope>NUCLEOTIDE SEQUENCE</scope>
    <source>
        <strain evidence="1">6276</strain>
    </source>
</reference>
<proteinExistence type="predicted"/>
<dbReference type="AlphaFoldDB" id="A0A9D1JNB0"/>
<gene>
    <name evidence="1" type="ORF">IAC10_05325</name>
</gene>
<evidence type="ECO:0000313" key="2">
    <source>
        <dbReference type="Proteomes" id="UP000823928"/>
    </source>
</evidence>
<organism evidence="1 2">
    <name type="scientific">Candidatus Scatousia excrementigallinarum</name>
    <dbReference type="NCBI Taxonomy" id="2840935"/>
    <lineage>
        <taxon>Bacteria</taxon>
        <taxon>Candidatus Scatousia</taxon>
    </lineage>
</organism>
<accession>A0A9D1JNB0</accession>
<protein>
    <submittedName>
        <fullName evidence="1">Uncharacterized protein</fullName>
    </submittedName>
</protein>
<dbReference type="EMBL" id="DVIU01000112">
    <property type="protein sequence ID" value="HIS36035.1"/>
    <property type="molecule type" value="Genomic_DNA"/>
</dbReference>
<name>A0A9D1JNB0_9BACT</name>
<reference evidence="1" key="2">
    <citation type="journal article" date="2021" name="PeerJ">
        <title>Extensive microbial diversity within the chicken gut microbiome revealed by metagenomics and culture.</title>
        <authorList>
            <person name="Gilroy R."/>
            <person name="Ravi A."/>
            <person name="Getino M."/>
            <person name="Pursley I."/>
            <person name="Horton D.L."/>
            <person name="Alikhan N.F."/>
            <person name="Baker D."/>
            <person name="Gharbi K."/>
            <person name="Hall N."/>
            <person name="Watson M."/>
            <person name="Adriaenssens E.M."/>
            <person name="Foster-Nyarko E."/>
            <person name="Jarju S."/>
            <person name="Secka A."/>
            <person name="Antonio M."/>
            <person name="Oren A."/>
            <person name="Chaudhuri R.R."/>
            <person name="La Ragione R."/>
            <person name="Hildebrand F."/>
            <person name="Pallen M.J."/>
        </authorList>
    </citation>
    <scope>NUCLEOTIDE SEQUENCE</scope>
    <source>
        <strain evidence="1">6276</strain>
    </source>
</reference>
<dbReference type="Proteomes" id="UP000823928">
    <property type="component" value="Unassembled WGS sequence"/>
</dbReference>
<sequence length="161" mass="19523">MNDFDKTYKQHLEELWGKVGFIVNLSQMIEYNLANILAFDEILRGFDNADSMYLFEYNTFVSKANNLYNEFSKRTFGYGLKRAKEISFFTEDSLKRLHKICEERNFVVHHLFKDDLKLKYIETDPTFYFERLEKLIENMYEANEDLSRIFVLQKQTYKIIW</sequence>
<evidence type="ECO:0000313" key="1">
    <source>
        <dbReference type="EMBL" id="HIS36035.1"/>
    </source>
</evidence>